<keyword evidence="1" id="KW-0812">Transmembrane</keyword>
<evidence type="ECO:0000256" key="1">
    <source>
        <dbReference type="SAM" id="Phobius"/>
    </source>
</evidence>
<sequence length="88" mass="10599">MEEADLYYLVRFPNYFRWHKHHILMKSSILLAFMFLSISFMGCLDPEDKRTFIPEEDFEKTRLIVDVSQLSQFPYSFDPIRNFSVVNP</sequence>
<gene>
    <name evidence="2" type="ORF">METZ01_LOCUS410959</name>
</gene>
<reference evidence="2" key="1">
    <citation type="submission" date="2018-05" db="EMBL/GenBank/DDBJ databases">
        <authorList>
            <person name="Lanie J.A."/>
            <person name="Ng W.-L."/>
            <person name="Kazmierczak K.M."/>
            <person name="Andrzejewski T.M."/>
            <person name="Davidsen T.M."/>
            <person name="Wayne K.J."/>
            <person name="Tettelin H."/>
            <person name="Glass J.I."/>
            <person name="Rusch D."/>
            <person name="Podicherti R."/>
            <person name="Tsui H.-C.T."/>
            <person name="Winkler M.E."/>
        </authorList>
    </citation>
    <scope>NUCLEOTIDE SEQUENCE</scope>
</reference>
<dbReference type="AlphaFoldDB" id="A0A382WIC7"/>
<feature type="transmembrane region" description="Helical" evidence="1">
    <location>
        <begin position="23"/>
        <end position="44"/>
    </location>
</feature>
<evidence type="ECO:0000313" key="2">
    <source>
        <dbReference type="EMBL" id="SVD58105.1"/>
    </source>
</evidence>
<keyword evidence="1" id="KW-0472">Membrane</keyword>
<accession>A0A382WIC7</accession>
<feature type="non-terminal residue" evidence="2">
    <location>
        <position position="88"/>
    </location>
</feature>
<name>A0A382WIC7_9ZZZZ</name>
<organism evidence="2">
    <name type="scientific">marine metagenome</name>
    <dbReference type="NCBI Taxonomy" id="408172"/>
    <lineage>
        <taxon>unclassified sequences</taxon>
        <taxon>metagenomes</taxon>
        <taxon>ecological metagenomes</taxon>
    </lineage>
</organism>
<protein>
    <submittedName>
        <fullName evidence="2">Uncharacterized protein</fullName>
    </submittedName>
</protein>
<keyword evidence="1" id="KW-1133">Transmembrane helix</keyword>
<dbReference type="EMBL" id="UINC01159811">
    <property type="protein sequence ID" value="SVD58105.1"/>
    <property type="molecule type" value="Genomic_DNA"/>
</dbReference>
<proteinExistence type="predicted"/>